<organism evidence="1 2">
    <name type="scientific">Lecanicillium saksenae</name>
    <dbReference type="NCBI Taxonomy" id="468837"/>
    <lineage>
        <taxon>Eukaryota</taxon>
        <taxon>Fungi</taxon>
        <taxon>Dikarya</taxon>
        <taxon>Ascomycota</taxon>
        <taxon>Pezizomycotina</taxon>
        <taxon>Sordariomycetes</taxon>
        <taxon>Hypocreomycetidae</taxon>
        <taxon>Hypocreales</taxon>
        <taxon>Cordycipitaceae</taxon>
        <taxon>Lecanicillium</taxon>
    </lineage>
</organism>
<dbReference type="Proteomes" id="UP001148737">
    <property type="component" value="Unassembled WGS sequence"/>
</dbReference>
<accession>A0ACC1QUH0</accession>
<gene>
    <name evidence="1" type="ORF">NLG97_g5338</name>
</gene>
<dbReference type="EMBL" id="JANAKD010000592">
    <property type="protein sequence ID" value="KAJ3492515.1"/>
    <property type="molecule type" value="Genomic_DNA"/>
</dbReference>
<sequence>MSAPPAAAIITQSSEPEKAVSSTPDRPVPRQRRSDAHRAQVRTQNRRRAYLQHHPKYFDNIEHELADPILYERLVKRHQSAAEREAEGRAKGYGRTLEADLVRGETKLSNLRDAAGTSASNFLPGSLAGGGGDIDETWADDQPAESKAHGLELWNKYLAHRFVQGRDEEFDYAAVDGNDEYDDVARMEAQDEWFDEEEPGRADDSAPLQGETGVQDF</sequence>
<evidence type="ECO:0000313" key="2">
    <source>
        <dbReference type="Proteomes" id="UP001148737"/>
    </source>
</evidence>
<comment type="caution">
    <text evidence="1">The sequence shown here is derived from an EMBL/GenBank/DDBJ whole genome shotgun (WGS) entry which is preliminary data.</text>
</comment>
<protein>
    <submittedName>
        <fullName evidence="1">Uncharacterized protein</fullName>
    </submittedName>
</protein>
<reference evidence="1" key="1">
    <citation type="submission" date="2022-07" db="EMBL/GenBank/DDBJ databases">
        <title>Genome Sequence of Lecanicillium saksenae.</title>
        <authorList>
            <person name="Buettner E."/>
        </authorList>
    </citation>
    <scope>NUCLEOTIDE SEQUENCE</scope>
    <source>
        <strain evidence="1">VT-O1</strain>
    </source>
</reference>
<evidence type="ECO:0000313" key="1">
    <source>
        <dbReference type="EMBL" id="KAJ3492515.1"/>
    </source>
</evidence>
<name>A0ACC1QUH0_9HYPO</name>
<proteinExistence type="predicted"/>
<keyword evidence="2" id="KW-1185">Reference proteome</keyword>